<comment type="caution">
    <text evidence="1">The sequence shown here is derived from an EMBL/GenBank/DDBJ whole genome shotgun (WGS) entry which is preliminary data.</text>
</comment>
<name>A0AAV2VS55_9VIBR</name>
<sequence length="57" mass="6799">MARNNLSCRRSGYYIGLMIRREEMAQLYEIHAQLSSWLSKEQKQGEENAAENRRFAY</sequence>
<accession>A0AAV2VS55</accession>
<evidence type="ECO:0000313" key="2">
    <source>
        <dbReference type="Proteomes" id="UP000018211"/>
    </source>
</evidence>
<organism evidence="1 2">
    <name type="scientific">Vibrio nigripulchritudo SOn1</name>
    <dbReference type="NCBI Taxonomy" id="1238450"/>
    <lineage>
        <taxon>Bacteria</taxon>
        <taxon>Pseudomonadati</taxon>
        <taxon>Pseudomonadota</taxon>
        <taxon>Gammaproteobacteria</taxon>
        <taxon>Vibrionales</taxon>
        <taxon>Vibrionaceae</taxon>
        <taxon>Vibrio</taxon>
    </lineage>
</organism>
<gene>
    <name evidence="1" type="ORF">VIBNISOn1_280033</name>
</gene>
<evidence type="ECO:0008006" key="3">
    <source>
        <dbReference type="Google" id="ProtNLM"/>
    </source>
</evidence>
<protein>
    <recommendedName>
        <fullName evidence="3">Transposase</fullName>
    </recommendedName>
</protein>
<dbReference type="AlphaFoldDB" id="A0AAV2VS55"/>
<proteinExistence type="predicted"/>
<dbReference type="Proteomes" id="UP000018211">
    <property type="component" value="Unassembled WGS sequence"/>
</dbReference>
<reference evidence="1 2" key="1">
    <citation type="journal article" date="2013" name="ISME J.">
        <title>Comparative genomics of pathogenic lineages of Vibrio nigripulchritudo identifies virulence-associated traits.</title>
        <authorList>
            <person name="Goudenege D."/>
            <person name="Labreuche Y."/>
            <person name="Krin E."/>
            <person name="Ansquer D."/>
            <person name="Mangenot S."/>
            <person name="Calteau A."/>
            <person name="Medigue C."/>
            <person name="Mazel D."/>
            <person name="Polz M.F."/>
            <person name="Le Roux F."/>
        </authorList>
    </citation>
    <scope>NUCLEOTIDE SEQUENCE [LARGE SCALE GENOMIC DNA]</scope>
    <source>
        <strain evidence="1 2">SOn1</strain>
    </source>
</reference>
<dbReference type="EMBL" id="CAOF01000118">
    <property type="protein sequence ID" value="CCO47264.1"/>
    <property type="molecule type" value="Genomic_DNA"/>
</dbReference>
<evidence type="ECO:0000313" key="1">
    <source>
        <dbReference type="EMBL" id="CCO47264.1"/>
    </source>
</evidence>